<keyword evidence="2" id="KW-1133">Transmembrane helix</keyword>
<evidence type="ECO:0000313" key="3">
    <source>
        <dbReference type="Proteomes" id="UP000694888"/>
    </source>
</evidence>
<protein>
    <submittedName>
        <fullName evidence="4">Uncharacterized protein LOC101859919</fullName>
    </submittedName>
</protein>
<reference evidence="4" key="1">
    <citation type="submission" date="2025-08" db="UniProtKB">
        <authorList>
            <consortium name="RefSeq"/>
        </authorList>
    </citation>
    <scope>IDENTIFICATION</scope>
</reference>
<dbReference type="RefSeq" id="XP_005094560.1">
    <property type="nucleotide sequence ID" value="XM_005094503.3"/>
</dbReference>
<sequence length="122" mass="14369">MNHNLSQSEVSQMTGNREKYQKFYKSFYKHRHFARRSNMFGRLIFFLVGVYAGVVANQRYQIPEAPMPTELWEKAKAMAEQYKKDNPDAAEGTSQAPQELSQIMDRLKELEKTYRKDPKKSE</sequence>
<dbReference type="GeneID" id="101859919"/>
<feature type="compositionally biased region" description="Polar residues" evidence="1">
    <location>
        <begin position="92"/>
        <end position="101"/>
    </location>
</feature>
<keyword evidence="2" id="KW-0812">Transmembrane</keyword>
<evidence type="ECO:0000313" key="4">
    <source>
        <dbReference type="RefSeq" id="XP_005094560.1"/>
    </source>
</evidence>
<name>A0ABM0JIQ6_APLCA</name>
<evidence type="ECO:0000256" key="1">
    <source>
        <dbReference type="SAM" id="MobiDB-lite"/>
    </source>
</evidence>
<keyword evidence="3" id="KW-1185">Reference proteome</keyword>
<evidence type="ECO:0000256" key="2">
    <source>
        <dbReference type="SAM" id="Phobius"/>
    </source>
</evidence>
<dbReference type="Proteomes" id="UP000694888">
    <property type="component" value="Unplaced"/>
</dbReference>
<accession>A0ABM0JIQ6</accession>
<proteinExistence type="predicted"/>
<keyword evidence="2" id="KW-0472">Membrane</keyword>
<feature type="transmembrane region" description="Helical" evidence="2">
    <location>
        <begin position="39"/>
        <end position="56"/>
    </location>
</feature>
<feature type="region of interest" description="Disordered" evidence="1">
    <location>
        <begin position="82"/>
        <end position="102"/>
    </location>
</feature>
<gene>
    <name evidence="4" type="primary">LOC101859919</name>
</gene>
<organism evidence="3 4">
    <name type="scientific">Aplysia californica</name>
    <name type="common">California sea hare</name>
    <dbReference type="NCBI Taxonomy" id="6500"/>
    <lineage>
        <taxon>Eukaryota</taxon>
        <taxon>Metazoa</taxon>
        <taxon>Spiralia</taxon>
        <taxon>Lophotrochozoa</taxon>
        <taxon>Mollusca</taxon>
        <taxon>Gastropoda</taxon>
        <taxon>Heterobranchia</taxon>
        <taxon>Euthyneura</taxon>
        <taxon>Tectipleura</taxon>
        <taxon>Aplysiida</taxon>
        <taxon>Aplysioidea</taxon>
        <taxon>Aplysiidae</taxon>
        <taxon>Aplysia</taxon>
    </lineage>
</organism>